<keyword evidence="2" id="KW-1185">Reference proteome</keyword>
<dbReference type="EMBL" id="CP004078">
    <property type="protein sequence ID" value="AHV98879.1"/>
    <property type="molecule type" value="Genomic_DNA"/>
</dbReference>
<dbReference type="HOGENOM" id="CLU_1775637_0_0_9"/>
<organism evidence="1 2">
    <name type="scientific">Paenibacillus sabinae T27</name>
    <dbReference type="NCBI Taxonomy" id="1268072"/>
    <lineage>
        <taxon>Bacteria</taxon>
        <taxon>Bacillati</taxon>
        <taxon>Bacillota</taxon>
        <taxon>Bacilli</taxon>
        <taxon>Bacillales</taxon>
        <taxon>Paenibacillaceae</taxon>
        <taxon>Paenibacillus</taxon>
    </lineage>
</organism>
<proteinExistence type="predicted"/>
<protein>
    <recommendedName>
        <fullName evidence="3">Oxidoreductase</fullName>
    </recommendedName>
</protein>
<evidence type="ECO:0008006" key="3">
    <source>
        <dbReference type="Google" id="ProtNLM"/>
    </source>
</evidence>
<dbReference type="KEGG" id="psab:PSAB_19940"/>
<evidence type="ECO:0000313" key="2">
    <source>
        <dbReference type="Proteomes" id="UP000019772"/>
    </source>
</evidence>
<reference evidence="1 2" key="1">
    <citation type="journal article" date="2014" name="PLoS Genet.">
        <title>Comparative Genomic Analysis of N2-Fixing and Non-N2-Fixing Paenibacillus spp.: Organization, Evolution and Expression of the Nitrogen Fixation Genes.</title>
        <authorList>
            <person name="Xie J.B."/>
            <person name="Du Z."/>
            <person name="Bai L."/>
            <person name="Tian C."/>
            <person name="Zhang Y."/>
            <person name="Xie J.Y."/>
            <person name="Wang T."/>
            <person name="Liu X."/>
            <person name="Chen X."/>
            <person name="Cheng Q."/>
            <person name="Chen S."/>
            <person name="Li J."/>
        </authorList>
    </citation>
    <scope>NUCLEOTIDE SEQUENCE [LARGE SCALE GENOMIC DNA]</scope>
    <source>
        <strain evidence="1 2">T27</strain>
    </source>
</reference>
<evidence type="ECO:0000313" key="1">
    <source>
        <dbReference type="EMBL" id="AHV98879.1"/>
    </source>
</evidence>
<gene>
    <name evidence="1" type="ORF">PSAB_19940</name>
</gene>
<name>X5A510_9BACL</name>
<dbReference type="eggNOG" id="ENOG5033EIG">
    <property type="taxonomic scope" value="Bacteria"/>
</dbReference>
<dbReference type="AlphaFoldDB" id="X5A510"/>
<sequence length="146" mass="17224">MTNINFSETKLASRYGEEPSSEGNNTVFVDLIIDWISLYQRLKEHDFIPAFGWGNDEQQQLTIDYFLFKFPFEFKYHRYPILICPQCGDLECGYISVAIDKESDIVEWSNFYLEHNNQPLDIGPFHFKWDNYKAAIENAYEIGRLS</sequence>
<accession>X5A510</accession>
<dbReference type="OrthoDB" id="342114at2"/>
<dbReference type="RefSeq" id="WP_025336349.1">
    <property type="nucleotide sequence ID" value="NZ_CP004078.1"/>
</dbReference>
<dbReference type="Proteomes" id="UP000019772">
    <property type="component" value="Chromosome"/>
</dbReference>